<gene>
    <name evidence="1" type="ORF">MNODULE_03985</name>
</gene>
<comment type="caution">
    <text evidence="1">The sequence shown here is derived from an EMBL/GenBank/DDBJ whole genome shotgun (WGS) entry which is preliminary data.</text>
</comment>
<evidence type="ECO:0000313" key="1">
    <source>
        <dbReference type="EMBL" id="NKE69907.1"/>
    </source>
</evidence>
<dbReference type="EMBL" id="VTOW01000001">
    <property type="protein sequence ID" value="NKE69907.1"/>
    <property type="molecule type" value="Genomic_DNA"/>
</dbReference>
<dbReference type="Proteomes" id="UP000534783">
    <property type="component" value="Unassembled WGS sequence"/>
</dbReference>
<keyword evidence="2" id="KW-1185">Reference proteome</keyword>
<dbReference type="RefSeq" id="WP_168058190.1">
    <property type="nucleotide sequence ID" value="NZ_VTOW01000001.1"/>
</dbReference>
<reference evidence="1 2" key="1">
    <citation type="journal article" date="2020" name="Nature">
        <title>Bacterial chemolithoautotrophy via manganese oxidation.</title>
        <authorList>
            <person name="Yu H."/>
            <person name="Leadbetter J.R."/>
        </authorList>
    </citation>
    <scope>NUCLEOTIDE SEQUENCE [LARGE SCALE GENOMIC DNA]</scope>
    <source>
        <strain evidence="1 2">Mn-1</strain>
    </source>
</reference>
<proteinExistence type="predicted"/>
<name>A0A7X6DMM5_9BACT</name>
<dbReference type="AlphaFoldDB" id="A0A7X6DMM5"/>
<accession>A0A7X6DMM5</accession>
<organism evidence="1 2">
    <name type="scientific">Candidatus Manganitrophus noduliformans</name>
    <dbReference type="NCBI Taxonomy" id="2606439"/>
    <lineage>
        <taxon>Bacteria</taxon>
        <taxon>Pseudomonadati</taxon>
        <taxon>Nitrospirota</taxon>
        <taxon>Nitrospiria</taxon>
        <taxon>Candidatus Troglogloeales</taxon>
        <taxon>Candidatus Manganitrophaceae</taxon>
        <taxon>Candidatus Manganitrophus</taxon>
    </lineage>
</organism>
<protein>
    <recommendedName>
        <fullName evidence="3">Glycine zipper domain-containing protein</fullName>
    </recommendedName>
</protein>
<evidence type="ECO:0008006" key="3">
    <source>
        <dbReference type="Google" id="ProtNLM"/>
    </source>
</evidence>
<evidence type="ECO:0000313" key="2">
    <source>
        <dbReference type="Proteomes" id="UP000534783"/>
    </source>
</evidence>
<sequence>MGGSKGQSTVTVEKWPAFLEDTANPYSVPGILNLYLDASREVSDYYESVFLGGVSVFTNFAKIIVAQAVEEAEGIAKLNTRGRNGNTTVTKAKALVTDVIGGDYLDGSRSEFQEVLTDINQKSDDAFEDDIRSKVGGSLYLMGDPAPDNLAEELTSGTSQKYRDRLVDRAYADNYGVERRHQHDTLYPGKDYAIQDVYDAEAVRRAGIYQREYEQTKLDDAYRAQMEYTANRIRAEEVFGNALRSMVGAQQAHTTPYYKPNPAGSILGGALVGAQAGSVLGPWGAAGGAVIGGILGYAGSQ</sequence>